<dbReference type="PANTHER" id="PTHR10587:SF137">
    <property type="entry name" value="4-DEOXY-4-FORMAMIDO-L-ARABINOSE-PHOSPHOUNDECAPRENOL DEFORMYLASE ARND-RELATED"/>
    <property type="match status" value="1"/>
</dbReference>
<dbReference type="InterPro" id="IPR002509">
    <property type="entry name" value="NODB_dom"/>
</dbReference>
<keyword evidence="7" id="KW-1185">Reference proteome</keyword>
<reference evidence="6 7" key="1">
    <citation type="journal article" date="2013" name="Int. J. Syst. Evol. Microbiol.">
        <title>Roseomonas aerophila sp. nov., isolated from air.</title>
        <authorList>
            <person name="Kim S.J."/>
            <person name="Weon H.Y."/>
            <person name="Ahn J.H."/>
            <person name="Hong S.B."/>
            <person name="Seok S.J."/>
            <person name="Whang K.S."/>
            <person name="Kwon S.W."/>
        </authorList>
    </citation>
    <scope>NUCLEOTIDE SEQUENCE [LARGE SCALE GENOMIC DNA]</scope>
    <source>
        <strain evidence="6 7">NBRC 108923</strain>
    </source>
</reference>
<dbReference type="Proteomes" id="UP000626026">
    <property type="component" value="Unassembled WGS sequence"/>
</dbReference>
<dbReference type="Gene3D" id="3.20.20.370">
    <property type="entry name" value="Glycoside hydrolase/deacetylase"/>
    <property type="match status" value="1"/>
</dbReference>
<protein>
    <recommendedName>
        <fullName evidence="3">Chitooligosaccharide deacetylase</fullName>
    </recommendedName>
    <alternativeName>
        <fullName evidence="4">Nodulation protein B</fullName>
    </alternativeName>
</protein>
<dbReference type="EMBL" id="JACTVA010000002">
    <property type="protein sequence ID" value="MBC9205516.1"/>
    <property type="molecule type" value="Genomic_DNA"/>
</dbReference>
<dbReference type="Pfam" id="PF01522">
    <property type="entry name" value="Polysacc_deac_1"/>
    <property type="match status" value="1"/>
</dbReference>
<evidence type="ECO:0000256" key="4">
    <source>
        <dbReference type="ARBA" id="ARBA00032976"/>
    </source>
</evidence>
<accession>A0ABR7RGT0</accession>
<proteinExistence type="inferred from homology"/>
<evidence type="ECO:0000313" key="7">
    <source>
        <dbReference type="Proteomes" id="UP000626026"/>
    </source>
</evidence>
<dbReference type="CDD" id="cd10917">
    <property type="entry name" value="CE4_NodB_like_6s_7s"/>
    <property type="match status" value="1"/>
</dbReference>
<dbReference type="PROSITE" id="PS51677">
    <property type="entry name" value="NODB"/>
    <property type="match status" value="1"/>
</dbReference>
<evidence type="ECO:0000313" key="6">
    <source>
        <dbReference type="EMBL" id="MBC9205516.1"/>
    </source>
</evidence>
<name>A0ABR7RGT0_9PROT</name>
<sequence length="265" mass="28279">MVRLSAGLHAGAAAALLLPGAWPWALGAVGLNHLALTAAGMVPSCRLLGPNLTRLPASHALRNEVALTLDDGPHPDLTPQTLALLAEHGARASFFLIGERAQRHPGLVRAILAGGHTVENHTHTHPLHFSTFGMAAQRRQILRAQQAIQAAGGQPRYFRPPVGLRNPLLDPVLAGLGLHHASWSRRGADGWLADPVRILRRLDGVAAGEVLLLHDGTWRPDPGGRPPLLTVLPALLQRLRAQGLRAVPLPDPWPADAPRRQNSPA</sequence>
<dbReference type="SUPFAM" id="SSF88713">
    <property type="entry name" value="Glycoside hydrolase/deacetylase"/>
    <property type="match status" value="1"/>
</dbReference>
<dbReference type="PANTHER" id="PTHR10587">
    <property type="entry name" value="GLYCOSYL TRANSFERASE-RELATED"/>
    <property type="match status" value="1"/>
</dbReference>
<evidence type="ECO:0000256" key="3">
    <source>
        <dbReference type="ARBA" id="ARBA00020071"/>
    </source>
</evidence>
<evidence type="ECO:0000259" key="5">
    <source>
        <dbReference type="PROSITE" id="PS51677"/>
    </source>
</evidence>
<evidence type="ECO:0000256" key="2">
    <source>
        <dbReference type="ARBA" id="ARBA00010973"/>
    </source>
</evidence>
<organism evidence="6 7">
    <name type="scientific">Teichococcus aerophilus</name>
    <dbReference type="NCBI Taxonomy" id="1224513"/>
    <lineage>
        <taxon>Bacteria</taxon>
        <taxon>Pseudomonadati</taxon>
        <taxon>Pseudomonadota</taxon>
        <taxon>Alphaproteobacteria</taxon>
        <taxon>Acetobacterales</taxon>
        <taxon>Roseomonadaceae</taxon>
        <taxon>Roseomonas</taxon>
    </lineage>
</organism>
<dbReference type="InterPro" id="IPR050248">
    <property type="entry name" value="Polysacc_deacetylase_ArnD"/>
</dbReference>
<gene>
    <name evidence="6" type="ORF">IBL26_01610</name>
</gene>
<comment type="caution">
    <text evidence="6">The sequence shown here is derived from an EMBL/GenBank/DDBJ whole genome shotgun (WGS) entry which is preliminary data.</text>
</comment>
<evidence type="ECO:0000256" key="1">
    <source>
        <dbReference type="ARBA" id="ARBA00003236"/>
    </source>
</evidence>
<comment type="function">
    <text evidence="1">Is involved in generating a small heat-stable compound (Nod), an acylated oligomer of N-acetylglucosamine, that stimulates mitosis in various plant protoplasts.</text>
</comment>
<dbReference type="RefSeq" id="WP_187782691.1">
    <property type="nucleotide sequence ID" value="NZ_JACTVA010000002.1"/>
</dbReference>
<feature type="domain" description="NodB homology" evidence="5">
    <location>
        <begin position="63"/>
        <end position="265"/>
    </location>
</feature>
<dbReference type="InterPro" id="IPR011330">
    <property type="entry name" value="Glyco_hydro/deAcase_b/a-brl"/>
</dbReference>
<comment type="similarity">
    <text evidence="2">Belongs to the polysaccharide deacetylase family.</text>
</comment>